<feature type="chain" id="PRO_5024315231" evidence="2">
    <location>
        <begin position="23"/>
        <end position="588"/>
    </location>
</feature>
<name>A0A5N5G151_9ROSA</name>
<dbReference type="InterPro" id="IPR025733">
    <property type="entry name" value="PAPs_C"/>
</dbReference>
<reference evidence="5 6" key="1">
    <citation type="submission" date="2019-09" db="EMBL/GenBank/DDBJ databases">
        <authorList>
            <person name="Ou C."/>
        </authorList>
    </citation>
    <scope>NUCLEOTIDE SEQUENCE [LARGE SCALE GENOMIC DNA]</scope>
    <source>
        <strain evidence="5">S2</strain>
        <tissue evidence="5">Leaf</tissue>
    </source>
</reference>
<proteinExistence type="predicted"/>
<evidence type="ECO:0000259" key="4">
    <source>
        <dbReference type="Pfam" id="PF17808"/>
    </source>
</evidence>
<dbReference type="EMBL" id="SMOL01000553">
    <property type="protein sequence ID" value="KAB2609128.1"/>
    <property type="molecule type" value="Genomic_DNA"/>
</dbReference>
<dbReference type="Proteomes" id="UP000327157">
    <property type="component" value="Chromosome 14"/>
</dbReference>
<dbReference type="Pfam" id="PF14008">
    <property type="entry name" value="Metallophos_C"/>
    <property type="match status" value="1"/>
</dbReference>
<organism evidence="5 6">
    <name type="scientific">Pyrus ussuriensis x Pyrus communis</name>
    <dbReference type="NCBI Taxonomy" id="2448454"/>
    <lineage>
        <taxon>Eukaryota</taxon>
        <taxon>Viridiplantae</taxon>
        <taxon>Streptophyta</taxon>
        <taxon>Embryophyta</taxon>
        <taxon>Tracheophyta</taxon>
        <taxon>Spermatophyta</taxon>
        <taxon>Magnoliopsida</taxon>
        <taxon>eudicotyledons</taxon>
        <taxon>Gunneridae</taxon>
        <taxon>Pentapetalae</taxon>
        <taxon>rosids</taxon>
        <taxon>fabids</taxon>
        <taxon>Rosales</taxon>
        <taxon>Rosaceae</taxon>
        <taxon>Amygdaloideae</taxon>
        <taxon>Maleae</taxon>
        <taxon>Pyrus</taxon>
    </lineage>
</organism>
<dbReference type="SUPFAM" id="SSF56300">
    <property type="entry name" value="Metallo-dependent phosphatases"/>
    <property type="match status" value="1"/>
</dbReference>
<reference evidence="6" key="2">
    <citation type="submission" date="2019-10" db="EMBL/GenBank/DDBJ databases">
        <title>A de novo genome assembly of a pear dwarfing rootstock.</title>
        <authorList>
            <person name="Wang F."/>
            <person name="Wang J."/>
            <person name="Li S."/>
            <person name="Zhang Y."/>
            <person name="Fang M."/>
            <person name="Ma L."/>
            <person name="Zhao Y."/>
            <person name="Jiang S."/>
        </authorList>
    </citation>
    <scope>NUCLEOTIDE SEQUENCE [LARGE SCALE GENOMIC DNA]</scope>
</reference>
<evidence type="ECO:0000313" key="6">
    <source>
        <dbReference type="Proteomes" id="UP000327157"/>
    </source>
</evidence>
<dbReference type="InterPro" id="IPR041792">
    <property type="entry name" value="MPP_PAP"/>
</dbReference>
<comment type="caution">
    <text evidence="5">The sequence shown here is derived from an EMBL/GenBank/DDBJ whole genome shotgun (WGS) entry which is preliminary data.</text>
</comment>
<evidence type="ECO:0000256" key="1">
    <source>
        <dbReference type="ARBA" id="ARBA00022729"/>
    </source>
</evidence>
<keyword evidence="1 2" id="KW-0732">Signal</keyword>
<dbReference type="CDD" id="cd00839">
    <property type="entry name" value="MPP_PAPs"/>
    <property type="match status" value="1"/>
</dbReference>
<gene>
    <name evidence="5" type="ORF">D8674_012296</name>
</gene>
<dbReference type="Pfam" id="PF17808">
    <property type="entry name" value="fn3_PAP"/>
    <property type="match status" value="1"/>
</dbReference>
<feature type="domain" description="Purple acid phosphatase Fn3-like" evidence="4">
    <location>
        <begin position="52"/>
        <end position="171"/>
    </location>
</feature>
<dbReference type="OrthoDB" id="45007at2759"/>
<dbReference type="SUPFAM" id="SSF49363">
    <property type="entry name" value="Purple acid phosphatase, N-terminal domain"/>
    <property type="match status" value="1"/>
</dbReference>
<evidence type="ECO:0000256" key="2">
    <source>
        <dbReference type="SAM" id="SignalP"/>
    </source>
</evidence>
<sequence length="588" mass="66289">MAQSFQLFAIVVILRLTNLAGAAAKGDGFGEQPLSKIAIEKATINLSSTTSVKASPSVLGLKDEDTGWVTVYLENQTPTGDDWVGVFSPARFNDSMCPPVNAPKEQTPYICTAPIKYKYATDSNPNYTTTGKSSLKFQLINQRADFSFALFSGGLSNPNLVAVSNFITFANPKAPVFPRLAQGKSWNELFHLLSGGIEGQARMRSGAGTLTFDRSMMCGAPAKTVGWRDPGFIHTSFLKDLWPNIEQFYKLEHRLSNGTIIWSKKYKFRSSPYPGQDSLYFRCVKHIFSCIFQGERDGSNEYSNYHPGALMTTDQIISDLENVDIFTAQVEPIASTVPYMVGSGNHERDWPDSGSFYDKMDSGGECGVLAETMFYVPAENRAKFWYKTDYGMYRFCIADTEHDWREGSEQKQPWLIFAAHRVLGYSSNYYYGQEGSFEEPMGRESLQKLWHKYKVDIAFYGLVHHYERSCPVYQSQCVTSEQSHYSAAVKGTIHVVVGGAGSHLFDFSQVQPNWSIYRDHDFGFVKMTAFNHTSLLFEYKKSNDGKATIYFSHISSRRKLKSTTFSCILHSVFLQEPLLYELNVHKLN</sequence>
<evidence type="ECO:0000313" key="5">
    <source>
        <dbReference type="EMBL" id="KAB2609128.1"/>
    </source>
</evidence>
<feature type="signal peptide" evidence="2">
    <location>
        <begin position="1"/>
        <end position="22"/>
    </location>
</feature>
<dbReference type="PANTHER" id="PTHR45778">
    <property type="entry name" value="PURPLE ACID PHOSPHATASE-RELATED"/>
    <property type="match status" value="1"/>
</dbReference>
<dbReference type="InterPro" id="IPR040974">
    <property type="entry name" value="Fn3_PAP"/>
</dbReference>
<dbReference type="InterPro" id="IPR008963">
    <property type="entry name" value="Purple_acid_Pase-like_N"/>
</dbReference>
<dbReference type="PANTHER" id="PTHR45778:SF6">
    <property type="entry name" value="INACTIVE PURPLE ACID PHOSPHATASE 24-RELATED"/>
    <property type="match status" value="1"/>
</dbReference>
<accession>A0A5N5G151</accession>
<dbReference type="GO" id="GO:0046872">
    <property type="term" value="F:metal ion binding"/>
    <property type="evidence" value="ECO:0007669"/>
    <property type="project" value="InterPro"/>
</dbReference>
<dbReference type="InterPro" id="IPR029052">
    <property type="entry name" value="Metallo-depent_PP-like"/>
</dbReference>
<reference evidence="5 6" key="3">
    <citation type="submission" date="2019-11" db="EMBL/GenBank/DDBJ databases">
        <title>A de novo genome assembly of a pear dwarfing rootstock.</title>
        <authorList>
            <person name="Wang F."/>
            <person name="Wang J."/>
            <person name="Li S."/>
            <person name="Zhang Y."/>
            <person name="Fang M."/>
            <person name="Ma L."/>
            <person name="Zhao Y."/>
            <person name="Jiang S."/>
        </authorList>
    </citation>
    <scope>NUCLEOTIDE SEQUENCE [LARGE SCALE GENOMIC DNA]</scope>
    <source>
        <strain evidence="5">S2</strain>
        <tissue evidence="5">Leaf</tissue>
    </source>
</reference>
<keyword evidence="6" id="KW-1185">Reference proteome</keyword>
<feature type="domain" description="Purple acid phosphatase C-terminal" evidence="3">
    <location>
        <begin position="491"/>
        <end position="546"/>
    </location>
</feature>
<evidence type="ECO:0000259" key="3">
    <source>
        <dbReference type="Pfam" id="PF14008"/>
    </source>
</evidence>
<protein>
    <submittedName>
        <fullName evidence="5">Inactive purple acid phosphatase 27</fullName>
    </submittedName>
</protein>
<dbReference type="Gene3D" id="3.60.21.10">
    <property type="match status" value="1"/>
</dbReference>
<dbReference type="AlphaFoldDB" id="A0A5N5G151"/>
<dbReference type="GO" id="GO:0003993">
    <property type="term" value="F:acid phosphatase activity"/>
    <property type="evidence" value="ECO:0007669"/>
    <property type="project" value="InterPro"/>
</dbReference>